<evidence type="ECO:0000313" key="20">
    <source>
        <dbReference type="EMBL" id="ASC49549.1"/>
    </source>
</evidence>
<keyword evidence="1 18" id="KW-1121">Modulation of host cell cycle by virus</keyword>
<dbReference type="Pfam" id="PF00527">
    <property type="entry name" value="E7"/>
    <property type="match status" value="1"/>
</dbReference>
<keyword evidence="8 18" id="KW-1114">Inhibition of host interferon signaling pathway by virus</keyword>
<feature type="zinc finger region" evidence="18">
    <location>
        <begin position="45"/>
        <end position="81"/>
    </location>
</feature>
<comment type="caution">
    <text evidence="18">Lacks conserved residue(s) required for the propagation of feature annotation.</text>
</comment>
<dbReference type="Proteomes" id="UP000201557">
    <property type="component" value="Segment"/>
</dbReference>
<accession>A0A1Z3FWD8</accession>
<dbReference type="GO" id="GO:0039502">
    <property type="term" value="P:symbiont-mediated suppression of host type I interferon-mediated signaling pathway"/>
    <property type="evidence" value="ECO:0007669"/>
    <property type="project" value="UniProtKB-UniRule"/>
</dbReference>
<evidence type="ECO:0000256" key="19">
    <source>
        <dbReference type="PIRNR" id="PIRNR003407"/>
    </source>
</evidence>
<dbReference type="GO" id="GO:0030430">
    <property type="term" value="C:host cell cytoplasm"/>
    <property type="evidence" value="ECO:0007669"/>
    <property type="project" value="UniProtKB-SubCell"/>
</dbReference>
<dbReference type="InterPro" id="IPR000148">
    <property type="entry name" value="Papilloma_E7"/>
</dbReference>
<keyword evidence="7 18" id="KW-0863">Zinc-finger</keyword>
<evidence type="ECO:0000256" key="10">
    <source>
        <dbReference type="ARBA" id="ARBA00023015"/>
    </source>
</evidence>
<dbReference type="PIRSF" id="PIRSF003407">
    <property type="entry name" value="Papvi_E7"/>
    <property type="match status" value="1"/>
</dbReference>
<keyword evidence="12 18" id="KW-0010">Activator</keyword>
<dbReference type="GO" id="GO:0006351">
    <property type="term" value="P:DNA-templated transcription"/>
    <property type="evidence" value="ECO:0007669"/>
    <property type="project" value="UniProtKB-UniRule"/>
</dbReference>
<evidence type="ECO:0000256" key="7">
    <source>
        <dbReference type="ARBA" id="ARBA00022771"/>
    </source>
</evidence>
<sequence>MLGPKPTIKDIVLEEQPPERVDLMCQEQLEEEEEPREDYKVLLCCGHCGCNLKIYFRASAASIRHLHQLFLGDLDLLCRYCGAGRLQNGRK</sequence>
<evidence type="ECO:0000256" key="16">
    <source>
        <dbReference type="ARBA" id="ARBA00023280"/>
    </source>
</evidence>
<dbReference type="HAMAP" id="MF_04004">
    <property type="entry name" value="PPV_E7"/>
    <property type="match status" value="1"/>
</dbReference>
<evidence type="ECO:0000256" key="6">
    <source>
        <dbReference type="ARBA" id="ARBA00022723"/>
    </source>
</evidence>
<evidence type="ECO:0000256" key="4">
    <source>
        <dbReference type="ARBA" id="ARBA00022581"/>
    </source>
</evidence>
<dbReference type="GO" id="GO:0039645">
    <property type="term" value="P:symbiont-mediated perturbation of host cell cycle G1/S transition checkpoint"/>
    <property type="evidence" value="ECO:0007669"/>
    <property type="project" value="UniProtKB-UniRule"/>
</dbReference>
<keyword evidence="3 18" id="KW-1048">Host nucleus</keyword>
<dbReference type="GO" id="GO:0052170">
    <property type="term" value="P:symbiont-mediated suppression of host innate immune response"/>
    <property type="evidence" value="ECO:0007669"/>
    <property type="project" value="UniProtKB-KW"/>
</dbReference>
<evidence type="ECO:0000256" key="8">
    <source>
        <dbReference type="ARBA" id="ARBA00022830"/>
    </source>
</evidence>
<comment type="function">
    <text evidence="19">E7 protein has both transforming and trans-activating activities.</text>
</comment>
<organism evidence="20">
    <name type="scientific">Bovine papillomavirus</name>
    <dbReference type="NCBI Taxonomy" id="10571"/>
    <lineage>
        <taxon>Viruses</taxon>
        <taxon>Monodnaviria</taxon>
        <taxon>Shotokuvirae</taxon>
        <taxon>Cossaviricota</taxon>
        <taxon>Papovaviricetes</taxon>
        <taxon>Zurhausenvirales</taxon>
        <taxon>Papillomaviridae</taxon>
    </lineage>
</organism>
<keyword evidence="5 18" id="KW-1090">Inhibition of host innate immune response by virus</keyword>
<reference evidence="20" key="1">
    <citation type="journal article" date="2017" name="Arch. Virol.">
        <title>A novel bovine papillomavirus type in the genus Dyokappapapillomavirus.</title>
        <authorList>
            <person name="Bauermann F.V."/>
            <person name="Joshi L.R."/>
            <person name="Mohr K.A."/>
            <person name="Kutish G.F."/>
            <person name="Meier P."/>
            <person name="Chase C."/>
            <person name="Christopher-Hennings J."/>
            <person name="Diel D.G."/>
        </authorList>
    </citation>
    <scope>NUCLEOTIDE SEQUENCE [LARGE SCALE GENOMIC DNA]</scope>
    <source>
        <strain evidence="20">NY-8385</strain>
    </source>
</reference>
<evidence type="ECO:0000256" key="12">
    <source>
        <dbReference type="ARBA" id="ARBA00023159"/>
    </source>
</evidence>
<keyword evidence="15" id="KW-0922">Interferon antiviral system evasion</keyword>
<evidence type="ECO:0000256" key="13">
    <source>
        <dbReference type="ARBA" id="ARBA00023163"/>
    </source>
</evidence>
<keyword evidence="6 18" id="KW-0479">Metal-binding</keyword>
<evidence type="ECO:0000256" key="2">
    <source>
        <dbReference type="ARBA" id="ARBA00022518"/>
    </source>
</evidence>
<dbReference type="SUPFAM" id="SSF161234">
    <property type="entry name" value="E7 C-terminal domain-like"/>
    <property type="match status" value="1"/>
</dbReference>
<dbReference type="EMBL" id="KY705374">
    <property type="protein sequence ID" value="ASC49549.1"/>
    <property type="molecule type" value="Genomic_DNA"/>
</dbReference>
<keyword evidence="4 18" id="KW-0945">Host-virus interaction</keyword>
<name>A0A1Z3FWD8_9PAPI</name>
<evidence type="ECO:0000256" key="15">
    <source>
        <dbReference type="ARBA" id="ARBA00023258"/>
    </source>
</evidence>
<keyword evidence="13 18" id="KW-0804">Transcription</keyword>
<keyword evidence="14 18" id="KW-1035">Host cytoplasm</keyword>
<dbReference type="GO" id="GO:0003700">
    <property type="term" value="F:DNA-binding transcription factor activity"/>
    <property type="evidence" value="ECO:0007669"/>
    <property type="project" value="UniProtKB-UniRule"/>
</dbReference>
<proteinExistence type="inferred from homology"/>
<protein>
    <recommendedName>
        <fullName evidence="18 19">Protein E7</fullName>
    </recommendedName>
</protein>
<comment type="PTM">
    <text evidence="18">Highly phosphorylated.</text>
</comment>
<dbReference type="GO" id="GO:0042025">
    <property type="term" value="C:host cell nucleus"/>
    <property type="evidence" value="ECO:0007669"/>
    <property type="project" value="UniProtKB-SubCell"/>
</dbReference>
<reference evidence="20" key="2">
    <citation type="submission" date="2017-03" db="EMBL/GenBank/DDBJ databases">
        <authorList>
            <person name="Afonso C.L."/>
            <person name="Miller P.J."/>
            <person name="Scott M.A."/>
            <person name="Spackman E."/>
            <person name="Goraichik I."/>
            <person name="Dimitrov K.M."/>
            <person name="Suarez D.L."/>
            <person name="Swayne D.E."/>
        </authorList>
    </citation>
    <scope>NUCLEOTIDE SEQUENCE</scope>
    <source>
        <strain evidence="20">NY-8385</strain>
    </source>
</reference>
<dbReference type="GO" id="GO:0008270">
    <property type="term" value="F:zinc ion binding"/>
    <property type="evidence" value="ECO:0007669"/>
    <property type="project" value="UniProtKB-KW"/>
</dbReference>
<dbReference type="Gene3D" id="3.30.160.330">
    <property type="match status" value="1"/>
</dbReference>
<keyword evidence="16 18" id="KW-0899">Viral immunoevasion</keyword>
<evidence type="ECO:0000256" key="5">
    <source>
        <dbReference type="ARBA" id="ARBA00022632"/>
    </source>
</evidence>
<keyword evidence="2 18" id="KW-0244">Early protein</keyword>
<comment type="similarity">
    <text evidence="18 19">Belongs to the papillomaviridae E7 protein family.</text>
</comment>
<evidence type="ECO:0000256" key="11">
    <source>
        <dbReference type="ARBA" id="ARBA00023125"/>
    </source>
</evidence>
<keyword evidence="10 18" id="KW-0805">Transcription regulation</keyword>
<comment type="domain">
    <text evidence="18">The E7 terminal domain is an intrinsically disordered domain, whose flexibility and conformational transitions confer target adaptability to the oncoprotein. It allows adaptation to a variety of protein targets and exposes the PEST degradation sequence that regulates its turnover in the cell.</text>
</comment>
<evidence type="ECO:0000256" key="17">
    <source>
        <dbReference type="ARBA" id="ARBA00023309"/>
    </source>
</evidence>
<keyword evidence="9 18" id="KW-0862">Zinc</keyword>
<comment type="subcellular location">
    <subcellularLocation>
        <location evidence="18">Host cytoplasm</location>
    </subcellularLocation>
    <subcellularLocation>
        <location evidence="18">Host nucleus</location>
    </subcellularLocation>
    <text evidence="18">Predominantly found in the host nucleus.</text>
</comment>
<dbReference type="GO" id="GO:0019904">
    <property type="term" value="F:protein domain specific binding"/>
    <property type="evidence" value="ECO:0007669"/>
    <property type="project" value="UniProtKB-UniRule"/>
</dbReference>
<evidence type="ECO:0000256" key="14">
    <source>
        <dbReference type="ARBA" id="ARBA00023200"/>
    </source>
</evidence>
<keyword evidence="17 18" id="KW-1078">G1/S host cell cycle checkpoint dysregulation by virus</keyword>
<dbReference type="GO" id="GO:0003677">
    <property type="term" value="F:DNA binding"/>
    <property type="evidence" value="ECO:0007669"/>
    <property type="project" value="UniProtKB-UniRule"/>
</dbReference>
<evidence type="ECO:0000256" key="9">
    <source>
        <dbReference type="ARBA" id="ARBA00022833"/>
    </source>
</evidence>
<evidence type="ECO:0000256" key="3">
    <source>
        <dbReference type="ARBA" id="ARBA00022562"/>
    </source>
</evidence>
<evidence type="ECO:0000256" key="18">
    <source>
        <dbReference type="HAMAP-Rule" id="MF_04004"/>
    </source>
</evidence>
<feature type="short sequence motif" description="Nuclear export signal" evidence="18">
    <location>
        <begin position="63"/>
        <end position="71"/>
    </location>
</feature>
<evidence type="ECO:0000256" key="1">
    <source>
        <dbReference type="ARBA" id="ARBA00022504"/>
    </source>
</evidence>
<keyword evidence="11 18" id="KW-0238">DNA-binding</keyword>
<comment type="function">
    <text evidence="18">Plays a role in viral genome replication by driving entry of quiescent cells into the cell cycle. Stimulation of progression from G1 to S phase allows the virus to efficiently use the cellular DNA replicating machinery to achieve viral genome replication. E7 protein has both transforming and trans-activating activities. Induces the disassembly of the E2F1 transcription factor from RB1, with subsequent transcriptional activation of E2F1-regulated S-phase genes. Interferes with host histone deacetylation mediated by HDAC1 and HDAC2, leading to transcription activation. Plays also a role in the inhibition of both antiviral and antiproliferative functions of host interferon alpha. Interaction with host TMEM173/STING impairs the ability of TMEM173/STING to sense cytosolic DNA and promote the production of type I interferon (IFN-alpha and IFN-beta).</text>
</comment>
<gene>
    <name evidence="18" type="primary">E7</name>
</gene>
<feature type="short sequence motif" description="LXCXE motif; interaction with host RB1 and TMEM173/STING" evidence="18">
    <location>
        <begin position="23"/>
        <end position="27"/>
    </location>
</feature>
<comment type="subunit">
    <text evidence="18">Homodimer. Homooligomer. Interacts with host RB1; this interaction induces dissociation of RB1-E2F1 complex thereby disrupting RB1 activity. Interacts with host EP300; this interaction represses EP300 transcriptional activity. Interacts with protein E2; this interaction inhibits E7 oncogenic activity. Interacts with host TMEM173/STING; this interaction impairs the ability of TMEM173/STING to sense cytosolic DNA and promote the production of type I interferon (IFN-alpha and IFN-beta).</text>
</comment>